<keyword evidence="3" id="KW-1185">Reference proteome</keyword>
<evidence type="ECO:0000256" key="1">
    <source>
        <dbReference type="SAM" id="MobiDB-lite"/>
    </source>
</evidence>
<protein>
    <submittedName>
        <fullName evidence="2">Uncharacterized protein</fullName>
    </submittedName>
</protein>
<accession>A0ABS5GDW1</accession>
<dbReference type="EMBL" id="JAFCLK010000030">
    <property type="protein sequence ID" value="MBR1139534.1"/>
    <property type="molecule type" value="Genomic_DNA"/>
</dbReference>
<dbReference type="Proteomes" id="UP001314635">
    <property type="component" value="Unassembled WGS sequence"/>
</dbReference>
<dbReference type="RefSeq" id="WP_210263976.1">
    <property type="nucleotide sequence ID" value="NZ_JABFDP010000017.1"/>
</dbReference>
<proteinExistence type="predicted"/>
<gene>
    <name evidence="2" type="ORF">JQ619_27630</name>
</gene>
<evidence type="ECO:0000313" key="3">
    <source>
        <dbReference type="Proteomes" id="UP001314635"/>
    </source>
</evidence>
<reference evidence="3" key="1">
    <citation type="journal article" date="2021" name="ISME J.">
        <title>Evolutionary origin and ecological implication of a unique nif island in free-living Bradyrhizobium lineages.</title>
        <authorList>
            <person name="Tao J."/>
        </authorList>
    </citation>
    <scope>NUCLEOTIDE SEQUENCE [LARGE SCALE GENOMIC DNA]</scope>
    <source>
        <strain evidence="3">SZCCT0094</strain>
    </source>
</reference>
<evidence type="ECO:0000313" key="2">
    <source>
        <dbReference type="EMBL" id="MBR1139534.1"/>
    </source>
</evidence>
<sequence>MSAEFDVESRRSSRRKRPLLPRIFVLISNQRLLARQWLRLLMISLVGLAMSSQRQSDATVTTWDHRQGGTALEDLDQPVQGMRGEPATMPSPSWSRIILRDIGERRAFVASWGYGPRRKLTADTV</sequence>
<name>A0ABS5GDW1_9BRAD</name>
<feature type="region of interest" description="Disordered" evidence="1">
    <location>
        <begin position="60"/>
        <end position="91"/>
    </location>
</feature>
<organism evidence="2 3">
    <name type="scientific">Bradyrhizobium denitrificans</name>
    <dbReference type="NCBI Taxonomy" id="2734912"/>
    <lineage>
        <taxon>Bacteria</taxon>
        <taxon>Pseudomonadati</taxon>
        <taxon>Pseudomonadota</taxon>
        <taxon>Alphaproteobacteria</taxon>
        <taxon>Hyphomicrobiales</taxon>
        <taxon>Nitrobacteraceae</taxon>
        <taxon>Bradyrhizobium</taxon>
    </lineage>
</organism>
<comment type="caution">
    <text evidence="2">The sequence shown here is derived from an EMBL/GenBank/DDBJ whole genome shotgun (WGS) entry which is preliminary data.</text>
</comment>